<accession>A0AAF1AYX8</accession>
<reference evidence="10" key="2">
    <citation type="submission" date="2022-03" db="EMBL/GenBank/DDBJ databases">
        <title>Draft title - Genomic analysis of global carrot germplasm unveils the trajectory of domestication and the origin of high carotenoid orange carrot.</title>
        <authorList>
            <person name="Iorizzo M."/>
            <person name="Ellison S."/>
            <person name="Senalik D."/>
            <person name="Macko-Podgorni A."/>
            <person name="Grzebelus D."/>
            <person name="Bostan H."/>
            <person name="Rolling W."/>
            <person name="Curaba J."/>
            <person name="Simon P."/>
        </authorList>
    </citation>
    <scope>NUCLEOTIDE SEQUENCE</scope>
    <source>
        <tissue evidence="10">Leaf</tissue>
    </source>
</reference>
<keyword evidence="5 8" id="KW-0804">Transcription</keyword>
<comment type="subcellular location">
    <subcellularLocation>
        <location evidence="1 8">Nucleus</location>
    </subcellularLocation>
</comment>
<comment type="subunit">
    <text evidence="7">Heterotrimeric transcription factor composed of three components, NF-YA, NF-YB and NF-YC. NF-YB and NF-YC must interact and dimerize for NF-YA association and DNA binding.</text>
</comment>
<feature type="region of interest" description="Disordered" evidence="9">
    <location>
        <begin position="190"/>
        <end position="242"/>
    </location>
</feature>
<dbReference type="PANTHER" id="PTHR12632">
    <property type="entry name" value="TRANSCRIPTION FACTOR NF-Y ALPHA-RELATED"/>
    <property type="match status" value="1"/>
</dbReference>
<organism evidence="10 11">
    <name type="scientific">Daucus carota subsp. sativus</name>
    <name type="common">Carrot</name>
    <dbReference type="NCBI Taxonomy" id="79200"/>
    <lineage>
        <taxon>Eukaryota</taxon>
        <taxon>Viridiplantae</taxon>
        <taxon>Streptophyta</taxon>
        <taxon>Embryophyta</taxon>
        <taxon>Tracheophyta</taxon>
        <taxon>Spermatophyta</taxon>
        <taxon>Magnoliopsida</taxon>
        <taxon>eudicotyledons</taxon>
        <taxon>Gunneridae</taxon>
        <taxon>Pentapetalae</taxon>
        <taxon>asterids</taxon>
        <taxon>campanulids</taxon>
        <taxon>Apiales</taxon>
        <taxon>Apiaceae</taxon>
        <taxon>Apioideae</taxon>
        <taxon>Scandiceae</taxon>
        <taxon>Daucinae</taxon>
        <taxon>Daucus</taxon>
        <taxon>Daucus sect. Daucus</taxon>
    </lineage>
</organism>
<dbReference type="EMBL" id="CP093346">
    <property type="protein sequence ID" value="WOG98252.1"/>
    <property type="molecule type" value="Genomic_DNA"/>
</dbReference>
<evidence type="ECO:0000256" key="7">
    <source>
        <dbReference type="ARBA" id="ARBA00025911"/>
    </source>
</evidence>
<keyword evidence="6 8" id="KW-0539">Nucleus</keyword>
<evidence type="ECO:0000256" key="4">
    <source>
        <dbReference type="ARBA" id="ARBA00023159"/>
    </source>
</evidence>
<keyword evidence="3 8" id="KW-0238">DNA-binding</keyword>
<dbReference type="InterPro" id="IPR001289">
    <property type="entry name" value="NFYA"/>
</dbReference>
<proteinExistence type="inferred from homology"/>
<dbReference type="Proteomes" id="UP000077755">
    <property type="component" value="Chromosome 4"/>
</dbReference>
<dbReference type="GO" id="GO:0016602">
    <property type="term" value="C:CCAAT-binding factor complex"/>
    <property type="evidence" value="ECO:0007669"/>
    <property type="project" value="InterPro"/>
</dbReference>
<name>A0AAF1AYX8_DAUCS</name>
<reference evidence="10" key="1">
    <citation type="journal article" date="2016" name="Nat. Genet.">
        <title>A high-quality carrot genome assembly provides new insights into carotenoid accumulation and asterid genome evolution.</title>
        <authorList>
            <person name="Iorizzo M."/>
            <person name="Ellison S."/>
            <person name="Senalik D."/>
            <person name="Zeng P."/>
            <person name="Satapoomin P."/>
            <person name="Huang J."/>
            <person name="Bowman M."/>
            <person name="Iovene M."/>
            <person name="Sanseverino W."/>
            <person name="Cavagnaro P."/>
            <person name="Yildiz M."/>
            <person name="Macko-Podgorni A."/>
            <person name="Moranska E."/>
            <person name="Grzebelus E."/>
            <person name="Grzebelus D."/>
            <person name="Ashrafi H."/>
            <person name="Zheng Z."/>
            <person name="Cheng S."/>
            <person name="Spooner D."/>
            <person name="Van Deynze A."/>
            <person name="Simon P."/>
        </authorList>
    </citation>
    <scope>NUCLEOTIDE SEQUENCE</scope>
    <source>
        <tissue evidence="10">Leaf</tissue>
    </source>
</reference>
<evidence type="ECO:0000256" key="2">
    <source>
        <dbReference type="ARBA" id="ARBA00023015"/>
    </source>
</evidence>
<evidence type="ECO:0000256" key="1">
    <source>
        <dbReference type="ARBA" id="ARBA00004123"/>
    </source>
</evidence>
<evidence type="ECO:0000256" key="8">
    <source>
        <dbReference type="RuleBase" id="RU367155"/>
    </source>
</evidence>
<dbReference type="Pfam" id="PF02045">
    <property type="entry name" value="CBFB_NFYA"/>
    <property type="match status" value="1"/>
</dbReference>
<dbReference type="PRINTS" id="PR00616">
    <property type="entry name" value="CCAATSUBUNTB"/>
</dbReference>
<dbReference type="PROSITE" id="PS00686">
    <property type="entry name" value="NFYA_HAP2_1"/>
    <property type="match status" value="1"/>
</dbReference>
<dbReference type="PROSITE" id="PS51152">
    <property type="entry name" value="NFYA_HAP2_2"/>
    <property type="match status" value="1"/>
</dbReference>
<keyword evidence="2 8" id="KW-0805">Transcription regulation</keyword>
<sequence>MTMHSVYYKEDDEGAAAYSPIGHLSSASVPWWTQLPSAQSACPSKSSVDHSSTEDQFTHDAGNRHILCDCKSLKDGGKPIQSGAAFATQATPREYGSSFELGFGKPVSSANPYGDHCYGAFSTYLPQFTGRVMLPLNLASDDGPIFVNAKQYHGILRRRKSRAKAELEHKLTKSRKPYLHRSRHLHAMRRPRGCGGRFLNTKKRDDGKGTNSNGGRQLFQPTGSQNSEVLQSDSSNLTSPREVNYCRQNLSGSEATSMFSMADLNHFPMSNVRTSGVSLADMMTGHSVFTHSKWFAEADSCCNLKV</sequence>
<dbReference type="InterPro" id="IPR018362">
    <property type="entry name" value="CCAAT-binding_factor_CS"/>
</dbReference>
<protein>
    <recommendedName>
        <fullName evidence="8">Nuclear transcription factor Y subunit</fullName>
    </recommendedName>
</protein>
<comment type="similarity">
    <text evidence="8">Belongs to the NFYA/HAP2 subunit family.</text>
</comment>
<gene>
    <name evidence="10" type="ORF">DCAR_0417593</name>
</gene>
<comment type="function">
    <text evidence="8">Component of the sequence-specific heterotrimeric transcription factor (NF-Y) which specifically recognizes a 5'-CCAAT-3' box motif found in the promoters of its target genes.</text>
</comment>
<evidence type="ECO:0000256" key="3">
    <source>
        <dbReference type="ARBA" id="ARBA00023125"/>
    </source>
</evidence>
<dbReference type="SMART" id="SM00521">
    <property type="entry name" value="CBF"/>
    <property type="match status" value="1"/>
</dbReference>
<dbReference type="GO" id="GO:0003677">
    <property type="term" value="F:DNA binding"/>
    <property type="evidence" value="ECO:0007669"/>
    <property type="project" value="UniProtKB-KW"/>
</dbReference>
<keyword evidence="4" id="KW-0010">Activator</keyword>
<evidence type="ECO:0000313" key="11">
    <source>
        <dbReference type="Proteomes" id="UP000077755"/>
    </source>
</evidence>
<evidence type="ECO:0000256" key="6">
    <source>
        <dbReference type="ARBA" id="ARBA00023242"/>
    </source>
</evidence>
<evidence type="ECO:0000256" key="9">
    <source>
        <dbReference type="SAM" id="MobiDB-lite"/>
    </source>
</evidence>
<evidence type="ECO:0000256" key="5">
    <source>
        <dbReference type="ARBA" id="ARBA00023163"/>
    </source>
</evidence>
<feature type="compositionally biased region" description="Polar residues" evidence="9">
    <location>
        <begin position="209"/>
        <end position="242"/>
    </location>
</feature>
<evidence type="ECO:0000313" key="10">
    <source>
        <dbReference type="EMBL" id="WOG98252.1"/>
    </source>
</evidence>
<keyword evidence="11" id="KW-1185">Reference proteome</keyword>
<dbReference type="Gene3D" id="6.10.250.2430">
    <property type="match status" value="1"/>
</dbReference>
<dbReference type="GO" id="GO:0003700">
    <property type="term" value="F:DNA-binding transcription factor activity"/>
    <property type="evidence" value="ECO:0007669"/>
    <property type="project" value="UniProtKB-UniRule"/>
</dbReference>
<dbReference type="AlphaFoldDB" id="A0AAF1AYX8"/>